<dbReference type="EMBL" id="JAJBZT010000012">
    <property type="protein sequence ID" value="MCB6185105.1"/>
    <property type="molecule type" value="Genomic_DNA"/>
</dbReference>
<dbReference type="PANTHER" id="PTHR13812:SF19">
    <property type="entry name" value="KETIMINE REDUCTASE MU-CRYSTALLIN"/>
    <property type="match status" value="1"/>
</dbReference>
<comment type="caution">
    <text evidence="1">The sequence shown here is derived from an EMBL/GenBank/DDBJ whole genome shotgun (WGS) entry which is preliminary data.</text>
</comment>
<proteinExistence type="predicted"/>
<dbReference type="PIRSF" id="PIRSF001439">
    <property type="entry name" value="CryM"/>
    <property type="match status" value="1"/>
</dbReference>
<dbReference type="InterPro" id="IPR023401">
    <property type="entry name" value="ODC_N"/>
</dbReference>
<dbReference type="Proteomes" id="UP001165395">
    <property type="component" value="Unassembled WGS sequence"/>
</dbReference>
<accession>A0ABS8DA74</accession>
<dbReference type="Gene3D" id="3.30.1780.10">
    <property type="entry name" value="ornithine cyclodeaminase, domain 1"/>
    <property type="match status" value="1"/>
</dbReference>
<evidence type="ECO:0000313" key="1">
    <source>
        <dbReference type="EMBL" id="MCB6185105.1"/>
    </source>
</evidence>
<dbReference type="Pfam" id="PF02423">
    <property type="entry name" value="OCD_Mu_crystall"/>
    <property type="match status" value="1"/>
</dbReference>
<sequence length="318" mass="34654">MKSNLIPILDRNAVSEFLPKLKTRDVLWNMFSDLAEGLAVQPSQTLTLFPNNSGDFISYAGVMSSGQSFGVKLSPYIPTEGRPIVTAWTMLMSMQTGEPLLLCDSGLLTIERTAATTAIAVELLAPEQSECLAVIGLGAVGLAHLRHVLTLHGWKEIRVFAADVATWTEQRISEVKAMDSRIRFANSAEEAIQNADVVMLCTSSAKPVIPFDHLKSTCLVTSISTNAPRAHEISPHALPLMDVYCDYKETTPSSAGEMQIAAEMHQWSKSQILGDLPGLVSGRDRRPSFDKPVFFRSIGLGLEDVAIAYALHQEIVAN</sequence>
<reference evidence="1" key="1">
    <citation type="submission" date="2021-10" db="EMBL/GenBank/DDBJ databases">
        <title>The complete genome sequence of Leeia sp. TBRC 13508.</title>
        <authorList>
            <person name="Charoenyingcharoen P."/>
            <person name="Yukphan P."/>
        </authorList>
    </citation>
    <scope>NUCLEOTIDE SEQUENCE</scope>
    <source>
        <strain evidence="1">TBRC 13508</strain>
    </source>
</reference>
<evidence type="ECO:0000313" key="2">
    <source>
        <dbReference type="Proteomes" id="UP001165395"/>
    </source>
</evidence>
<dbReference type="PANTHER" id="PTHR13812">
    <property type="entry name" value="KETIMINE REDUCTASE MU-CRYSTALLIN"/>
    <property type="match status" value="1"/>
</dbReference>
<keyword evidence="2" id="KW-1185">Reference proteome</keyword>
<dbReference type="Gene3D" id="3.40.50.720">
    <property type="entry name" value="NAD(P)-binding Rossmann-like Domain"/>
    <property type="match status" value="1"/>
</dbReference>
<dbReference type="InterPro" id="IPR036291">
    <property type="entry name" value="NAD(P)-bd_dom_sf"/>
</dbReference>
<protein>
    <submittedName>
        <fullName evidence="1">Ornithine cyclodeaminase family protein</fullName>
    </submittedName>
</protein>
<dbReference type="SUPFAM" id="SSF51735">
    <property type="entry name" value="NAD(P)-binding Rossmann-fold domains"/>
    <property type="match status" value="1"/>
</dbReference>
<organism evidence="1 2">
    <name type="scientific">Leeia speluncae</name>
    <dbReference type="NCBI Taxonomy" id="2884804"/>
    <lineage>
        <taxon>Bacteria</taxon>
        <taxon>Pseudomonadati</taxon>
        <taxon>Pseudomonadota</taxon>
        <taxon>Betaproteobacteria</taxon>
        <taxon>Neisseriales</taxon>
        <taxon>Leeiaceae</taxon>
        <taxon>Leeia</taxon>
    </lineage>
</organism>
<dbReference type="InterPro" id="IPR003462">
    <property type="entry name" value="ODC_Mu_crystall"/>
</dbReference>
<gene>
    <name evidence="1" type="ORF">LIN78_16275</name>
</gene>
<dbReference type="RefSeq" id="WP_227181936.1">
    <property type="nucleotide sequence ID" value="NZ_JAJBZT010000012.1"/>
</dbReference>
<name>A0ABS8DA74_9NEIS</name>